<sequence>MRILQQHSITKSELQDAHVHLKMFHREFEEIYVQRREDRIHFVRPCLHALLHMASETVRVGPCPLYSTWTMERVIGDLGGEIRQPSNPYKNLSERGL</sequence>
<protein>
    <submittedName>
        <fullName evidence="1">Predicted protein</fullName>
    </submittedName>
</protein>
<dbReference type="Proteomes" id="UP000001194">
    <property type="component" value="Unassembled WGS sequence"/>
</dbReference>
<evidence type="ECO:0000313" key="2">
    <source>
        <dbReference type="Proteomes" id="UP000001194"/>
    </source>
</evidence>
<dbReference type="KEGG" id="lbc:LACBIDRAFT_307985"/>
<accession>B0DRC7</accession>
<name>B0DRC7_LACBS</name>
<reference evidence="1 2" key="1">
    <citation type="journal article" date="2008" name="Nature">
        <title>The genome of Laccaria bicolor provides insights into mycorrhizal symbiosis.</title>
        <authorList>
            <person name="Martin F."/>
            <person name="Aerts A."/>
            <person name="Ahren D."/>
            <person name="Brun A."/>
            <person name="Danchin E.G.J."/>
            <person name="Duchaussoy F."/>
            <person name="Gibon J."/>
            <person name="Kohler A."/>
            <person name="Lindquist E."/>
            <person name="Pereda V."/>
            <person name="Salamov A."/>
            <person name="Shapiro H.J."/>
            <person name="Wuyts J."/>
            <person name="Blaudez D."/>
            <person name="Buee M."/>
            <person name="Brokstein P."/>
            <person name="Canbaeck B."/>
            <person name="Cohen D."/>
            <person name="Courty P.E."/>
            <person name="Coutinho P.M."/>
            <person name="Delaruelle C."/>
            <person name="Detter J.C."/>
            <person name="Deveau A."/>
            <person name="DiFazio S."/>
            <person name="Duplessis S."/>
            <person name="Fraissinet-Tachet L."/>
            <person name="Lucic E."/>
            <person name="Frey-Klett P."/>
            <person name="Fourrey C."/>
            <person name="Feussner I."/>
            <person name="Gay G."/>
            <person name="Grimwood J."/>
            <person name="Hoegger P.J."/>
            <person name="Jain P."/>
            <person name="Kilaru S."/>
            <person name="Labbe J."/>
            <person name="Lin Y.C."/>
            <person name="Legue V."/>
            <person name="Le Tacon F."/>
            <person name="Marmeisse R."/>
            <person name="Melayah D."/>
            <person name="Montanini B."/>
            <person name="Muratet M."/>
            <person name="Nehls U."/>
            <person name="Niculita-Hirzel H."/>
            <person name="Oudot-Le Secq M.P."/>
            <person name="Peter M."/>
            <person name="Quesneville H."/>
            <person name="Rajashekar B."/>
            <person name="Reich M."/>
            <person name="Rouhier N."/>
            <person name="Schmutz J."/>
            <person name="Yin T."/>
            <person name="Chalot M."/>
            <person name="Henrissat B."/>
            <person name="Kuees U."/>
            <person name="Lucas S."/>
            <person name="Van de Peer Y."/>
            <person name="Podila G.K."/>
            <person name="Polle A."/>
            <person name="Pukkila P.J."/>
            <person name="Richardson P.M."/>
            <person name="Rouze P."/>
            <person name="Sanders I.R."/>
            <person name="Stajich J.E."/>
            <person name="Tunlid A."/>
            <person name="Tuskan G."/>
            <person name="Grigoriev I.V."/>
        </authorList>
    </citation>
    <scope>NUCLEOTIDE SEQUENCE [LARGE SCALE GENOMIC DNA]</scope>
    <source>
        <strain evidence="2">S238N-H82 / ATCC MYA-4686</strain>
    </source>
</reference>
<dbReference type="EMBL" id="DS547128">
    <property type="protein sequence ID" value="EDR02846.1"/>
    <property type="molecule type" value="Genomic_DNA"/>
</dbReference>
<dbReference type="OrthoDB" id="2669721at2759"/>
<dbReference type="AlphaFoldDB" id="B0DRC7"/>
<evidence type="ECO:0000313" key="1">
    <source>
        <dbReference type="EMBL" id="EDR02846.1"/>
    </source>
</evidence>
<dbReference type="GeneID" id="6082205"/>
<dbReference type="InParanoid" id="B0DRC7"/>
<dbReference type="RefSeq" id="XP_001886556.1">
    <property type="nucleotide sequence ID" value="XM_001886521.1"/>
</dbReference>
<organism evidence="2">
    <name type="scientific">Laccaria bicolor (strain S238N-H82 / ATCC MYA-4686)</name>
    <name type="common">Bicoloured deceiver</name>
    <name type="synonym">Laccaria laccata var. bicolor</name>
    <dbReference type="NCBI Taxonomy" id="486041"/>
    <lineage>
        <taxon>Eukaryota</taxon>
        <taxon>Fungi</taxon>
        <taxon>Dikarya</taxon>
        <taxon>Basidiomycota</taxon>
        <taxon>Agaricomycotina</taxon>
        <taxon>Agaricomycetes</taxon>
        <taxon>Agaricomycetidae</taxon>
        <taxon>Agaricales</taxon>
        <taxon>Agaricineae</taxon>
        <taxon>Hydnangiaceae</taxon>
        <taxon>Laccaria</taxon>
    </lineage>
</organism>
<proteinExistence type="predicted"/>
<keyword evidence="2" id="KW-1185">Reference proteome</keyword>
<gene>
    <name evidence="1" type="ORF">LACBIDRAFT_307985</name>
</gene>
<dbReference type="HOGENOM" id="CLU_154299_1_0_1"/>